<evidence type="ECO:0000256" key="2">
    <source>
        <dbReference type="ARBA" id="ARBA00022737"/>
    </source>
</evidence>
<keyword evidence="1" id="KW-0808">Transferase</keyword>
<gene>
    <name evidence="4" type="ORF">BatF92_22600</name>
</gene>
<reference evidence="4 5" key="1">
    <citation type="submission" date="2020-02" db="EMBL/GenBank/DDBJ databases">
        <title>Whole-genome sequencing and comparative analysis of the genomes of Bacteroides thetaiotaomicron and Escherichia coli isolated from a healthy resident in Vietnam.</title>
        <authorList>
            <person name="Mohsin M."/>
            <person name="Tanaka K."/>
            <person name="Kawahara R."/>
            <person name="Kondo S."/>
            <person name="Noguchi H."/>
            <person name="Motooka D."/>
            <person name="Nakamura S."/>
            <person name="Khong D.T."/>
            <person name="Nguyen T.N."/>
            <person name="Tran H.T."/>
            <person name="Yamamoto Y."/>
        </authorList>
    </citation>
    <scope>NUCLEOTIDE SEQUENCE [LARGE SCALE GENOMIC DNA]</scope>
    <source>
        <strain evidence="4 5">F9-2</strain>
    </source>
</reference>
<dbReference type="PANTHER" id="PTHR23416">
    <property type="entry name" value="SIALIC ACID SYNTHASE-RELATED"/>
    <property type="match status" value="1"/>
</dbReference>
<dbReference type="Proteomes" id="UP000500882">
    <property type="component" value="Chromosome"/>
</dbReference>
<accession>A0A679HN98</accession>
<dbReference type="AlphaFoldDB" id="A0A679HN98"/>
<dbReference type="InterPro" id="IPR001451">
    <property type="entry name" value="Hexapep"/>
</dbReference>
<dbReference type="SUPFAM" id="SSF51161">
    <property type="entry name" value="Trimeric LpxA-like enzymes"/>
    <property type="match status" value="1"/>
</dbReference>
<organism evidence="4 5">
    <name type="scientific">Bacteroides thetaiotaomicron</name>
    <dbReference type="NCBI Taxonomy" id="818"/>
    <lineage>
        <taxon>Bacteria</taxon>
        <taxon>Pseudomonadati</taxon>
        <taxon>Bacteroidota</taxon>
        <taxon>Bacteroidia</taxon>
        <taxon>Bacteroidales</taxon>
        <taxon>Bacteroidaceae</taxon>
        <taxon>Bacteroides</taxon>
    </lineage>
</organism>
<dbReference type="EMBL" id="AP022660">
    <property type="protein sequence ID" value="BCA50318.1"/>
    <property type="molecule type" value="Genomic_DNA"/>
</dbReference>
<dbReference type="GO" id="GO:0016746">
    <property type="term" value="F:acyltransferase activity"/>
    <property type="evidence" value="ECO:0007669"/>
    <property type="project" value="UniProtKB-KW"/>
</dbReference>
<sequence>MGILIKIIDKCLSKYVNYKYKCVLSKLGFCGKNVSLNTVRIHNPHNVFLYDNTNILPGFIFISHRGQFFFHQGSAAAQNLTVVTDSHIRKVGKLFKDEELFYKYKDNISENVVVEEDVWIGTNVTLLPGVTIGRGSNVGAGTVIRGKVPPYSIVSGNPGKVIGFTFTPEEIIEHEKALYPEEDRLPLELLEKNYEKYFLKRLKEIKEFNRL</sequence>
<proteinExistence type="predicted"/>
<evidence type="ECO:0000256" key="1">
    <source>
        <dbReference type="ARBA" id="ARBA00022679"/>
    </source>
</evidence>
<evidence type="ECO:0000256" key="3">
    <source>
        <dbReference type="ARBA" id="ARBA00023315"/>
    </source>
</evidence>
<dbReference type="Gene3D" id="2.160.10.10">
    <property type="entry name" value="Hexapeptide repeat proteins"/>
    <property type="match status" value="1"/>
</dbReference>
<keyword evidence="3" id="KW-0012">Acyltransferase</keyword>
<evidence type="ECO:0000313" key="5">
    <source>
        <dbReference type="Proteomes" id="UP000500882"/>
    </source>
</evidence>
<protein>
    <submittedName>
        <fullName evidence="4">Uncharacterized protein</fullName>
    </submittedName>
</protein>
<name>A0A679HN98_BACT4</name>
<dbReference type="InterPro" id="IPR011004">
    <property type="entry name" value="Trimer_LpxA-like_sf"/>
</dbReference>
<dbReference type="InterPro" id="IPR051159">
    <property type="entry name" value="Hexapeptide_acetyltransf"/>
</dbReference>
<dbReference type="Pfam" id="PF00132">
    <property type="entry name" value="Hexapep"/>
    <property type="match status" value="1"/>
</dbReference>
<evidence type="ECO:0000313" key="4">
    <source>
        <dbReference type="EMBL" id="BCA50318.1"/>
    </source>
</evidence>
<keyword evidence="2" id="KW-0677">Repeat</keyword>
<dbReference type="PROSITE" id="PS00101">
    <property type="entry name" value="HEXAPEP_TRANSFERASES"/>
    <property type="match status" value="1"/>
</dbReference>
<dbReference type="InterPro" id="IPR018357">
    <property type="entry name" value="Hexapep_transf_CS"/>
</dbReference>